<comment type="similarity">
    <text evidence="2">Belongs to the glycosyltransferase 47 family.</text>
</comment>
<feature type="domain" description="Exostosin GT47" evidence="6">
    <location>
        <begin position="1"/>
        <end position="68"/>
    </location>
</feature>
<evidence type="ECO:0000313" key="8">
    <source>
        <dbReference type="Proteomes" id="UP000593564"/>
    </source>
</evidence>
<evidence type="ECO:0000313" key="7">
    <source>
        <dbReference type="EMBL" id="KAF5960634.1"/>
    </source>
</evidence>
<keyword evidence="3" id="KW-0328">Glycosyltransferase</keyword>
<dbReference type="PANTHER" id="PTHR11062">
    <property type="entry name" value="EXOSTOSIN HEPARAN SULFATE GLYCOSYLTRANSFERASE -RELATED"/>
    <property type="match status" value="1"/>
</dbReference>
<dbReference type="Pfam" id="PF03016">
    <property type="entry name" value="Exostosin_GT47"/>
    <property type="match status" value="1"/>
</dbReference>
<dbReference type="Proteomes" id="UP000593564">
    <property type="component" value="Unassembled WGS sequence"/>
</dbReference>
<protein>
    <recommendedName>
        <fullName evidence="6">Exostosin GT47 domain-containing protein</fullName>
    </recommendedName>
</protein>
<comment type="subcellular location">
    <subcellularLocation>
        <location evidence="1">Golgi apparatus membrane</location>
        <topology evidence="1">Single-pass type II membrane protein</topology>
    </subcellularLocation>
</comment>
<dbReference type="InterPro" id="IPR004263">
    <property type="entry name" value="Exostosin"/>
</dbReference>
<comment type="caution">
    <text evidence="7">The sequence shown here is derived from an EMBL/GenBank/DDBJ whole genome shotgun (WGS) entry which is preliminary data.</text>
</comment>
<dbReference type="AlphaFoldDB" id="A0A7J7I8C1"/>
<keyword evidence="4" id="KW-0735">Signal-anchor</keyword>
<reference evidence="8" key="1">
    <citation type="journal article" date="2020" name="Nat. Commun.">
        <title>Genome assembly of wild tea tree DASZ reveals pedigree and selection history of tea varieties.</title>
        <authorList>
            <person name="Zhang W."/>
            <person name="Zhang Y."/>
            <person name="Qiu H."/>
            <person name="Guo Y."/>
            <person name="Wan H."/>
            <person name="Zhang X."/>
            <person name="Scossa F."/>
            <person name="Alseekh S."/>
            <person name="Zhang Q."/>
            <person name="Wang P."/>
            <person name="Xu L."/>
            <person name="Schmidt M.H."/>
            <person name="Jia X."/>
            <person name="Li D."/>
            <person name="Zhu A."/>
            <person name="Guo F."/>
            <person name="Chen W."/>
            <person name="Ni D."/>
            <person name="Usadel B."/>
            <person name="Fernie A.R."/>
            <person name="Wen W."/>
        </authorList>
    </citation>
    <scope>NUCLEOTIDE SEQUENCE [LARGE SCALE GENOMIC DNA]</scope>
    <source>
        <strain evidence="8">cv. G240</strain>
    </source>
</reference>
<gene>
    <name evidence="7" type="ORF">HYC85_001843</name>
</gene>
<evidence type="ECO:0000256" key="2">
    <source>
        <dbReference type="ARBA" id="ARBA00010271"/>
    </source>
</evidence>
<reference evidence="7 8" key="2">
    <citation type="submission" date="2020-07" db="EMBL/GenBank/DDBJ databases">
        <title>Genome assembly of wild tea tree DASZ reveals pedigree and selection history of tea varieties.</title>
        <authorList>
            <person name="Zhang W."/>
        </authorList>
    </citation>
    <scope>NUCLEOTIDE SEQUENCE [LARGE SCALE GENOMIC DNA]</scope>
    <source>
        <strain evidence="8">cv. G240</strain>
        <tissue evidence="7">Leaf</tissue>
    </source>
</reference>
<keyword evidence="5" id="KW-0333">Golgi apparatus</keyword>
<organism evidence="7 8">
    <name type="scientific">Camellia sinensis</name>
    <name type="common">Tea plant</name>
    <name type="synonym">Thea sinensis</name>
    <dbReference type="NCBI Taxonomy" id="4442"/>
    <lineage>
        <taxon>Eukaryota</taxon>
        <taxon>Viridiplantae</taxon>
        <taxon>Streptophyta</taxon>
        <taxon>Embryophyta</taxon>
        <taxon>Tracheophyta</taxon>
        <taxon>Spermatophyta</taxon>
        <taxon>Magnoliopsida</taxon>
        <taxon>eudicotyledons</taxon>
        <taxon>Gunneridae</taxon>
        <taxon>Pentapetalae</taxon>
        <taxon>asterids</taxon>
        <taxon>Ericales</taxon>
        <taxon>Theaceae</taxon>
        <taxon>Camellia</taxon>
    </lineage>
</organism>
<dbReference type="EMBL" id="JACBKZ010000001">
    <property type="protein sequence ID" value="KAF5960634.1"/>
    <property type="molecule type" value="Genomic_DNA"/>
</dbReference>
<keyword evidence="8" id="KW-1185">Reference proteome</keyword>
<dbReference type="PANTHER" id="PTHR11062:SF300">
    <property type="entry name" value="EXOSTOSIN GT47 DOMAIN-CONTAINING PROTEIN"/>
    <property type="match status" value="1"/>
</dbReference>
<dbReference type="InterPro" id="IPR040911">
    <property type="entry name" value="Exostosin_GT47"/>
</dbReference>
<dbReference type="GO" id="GO:0016757">
    <property type="term" value="F:glycosyltransferase activity"/>
    <property type="evidence" value="ECO:0007669"/>
    <property type="project" value="UniProtKB-KW"/>
</dbReference>
<keyword evidence="3" id="KW-0808">Transferase</keyword>
<name>A0A7J7I8C1_CAMSI</name>
<evidence type="ECO:0000259" key="6">
    <source>
        <dbReference type="Pfam" id="PF03016"/>
    </source>
</evidence>
<accession>A0A7J7I8C1</accession>
<proteinExistence type="inferred from homology"/>
<dbReference type="GO" id="GO:0000139">
    <property type="term" value="C:Golgi membrane"/>
    <property type="evidence" value="ECO:0007669"/>
    <property type="project" value="UniProtKB-SubCell"/>
</dbReference>
<evidence type="ECO:0000256" key="4">
    <source>
        <dbReference type="ARBA" id="ARBA00022968"/>
    </source>
</evidence>
<keyword evidence="4" id="KW-0812">Transmembrane</keyword>
<evidence type="ECO:0000256" key="1">
    <source>
        <dbReference type="ARBA" id="ARBA00004323"/>
    </source>
</evidence>
<evidence type="ECO:0000256" key="3">
    <source>
        <dbReference type="ARBA" id="ARBA00022676"/>
    </source>
</evidence>
<sequence>MLKNSRFCLCPSGYEVASPRVVEAIYAECVPVLISDSYVLPFSDVLDWKAFSVSAAIKDIPHIKKILMGISQNQYLRLHRRVKQVQWHFVINGPPKSDVVRRSVDLVNRIIRGELFPPRTIGAVCGKNRQEQKPLD</sequence>
<evidence type="ECO:0000256" key="5">
    <source>
        <dbReference type="ARBA" id="ARBA00023034"/>
    </source>
</evidence>